<dbReference type="Gene3D" id="1.25.40.10">
    <property type="entry name" value="Tetratricopeptide repeat domain"/>
    <property type="match status" value="1"/>
</dbReference>
<dbReference type="EC" id="5.2.1.8" evidence="3"/>
<evidence type="ECO:0000256" key="8">
    <source>
        <dbReference type="ARBA" id="ARBA00082047"/>
    </source>
</evidence>
<evidence type="ECO:0000313" key="10">
    <source>
        <dbReference type="EMBL" id="KAL2505699.1"/>
    </source>
</evidence>
<evidence type="ECO:0000256" key="2">
    <source>
        <dbReference type="ARBA" id="ARBA00006577"/>
    </source>
</evidence>
<proteinExistence type="inferred from homology"/>
<evidence type="ECO:0000256" key="4">
    <source>
        <dbReference type="ARBA" id="ARBA00022737"/>
    </source>
</evidence>
<evidence type="ECO:0000256" key="3">
    <source>
        <dbReference type="ARBA" id="ARBA00013194"/>
    </source>
</evidence>
<dbReference type="EMBL" id="JBFOLK010000006">
    <property type="protein sequence ID" value="KAL2505699.1"/>
    <property type="molecule type" value="Genomic_DNA"/>
</dbReference>
<evidence type="ECO:0000313" key="11">
    <source>
        <dbReference type="Proteomes" id="UP001604336"/>
    </source>
</evidence>
<accession>A0ABD1SZ26</accession>
<comment type="catalytic activity">
    <reaction evidence="1">
        <text>[protein]-peptidylproline (omega=180) = [protein]-peptidylproline (omega=0)</text>
        <dbReference type="Rhea" id="RHEA:16237"/>
        <dbReference type="Rhea" id="RHEA-COMP:10747"/>
        <dbReference type="Rhea" id="RHEA-COMP:10748"/>
        <dbReference type="ChEBI" id="CHEBI:83833"/>
        <dbReference type="ChEBI" id="CHEBI:83834"/>
        <dbReference type="EC" id="5.2.1.8"/>
    </reaction>
</comment>
<gene>
    <name evidence="10" type="ORF">Adt_21320</name>
</gene>
<dbReference type="PANTHER" id="PTHR11242">
    <property type="entry name" value="ARYL HYDROCARBON RECEPTOR INTERACTING PROTEIN RELATED"/>
    <property type="match status" value="1"/>
</dbReference>
<evidence type="ECO:0000256" key="5">
    <source>
        <dbReference type="ARBA" id="ARBA00022803"/>
    </source>
</evidence>
<dbReference type="SUPFAM" id="SSF48452">
    <property type="entry name" value="TPR-like"/>
    <property type="match status" value="1"/>
</dbReference>
<dbReference type="FunFam" id="1.25.40.10:FF:000008">
    <property type="entry name" value="Peptidylprolyl isomerase"/>
    <property type="match status" value="1"/>
</dbReference>
<keyword evidence="6" id="KW-0413">Isomerase</keyword>
<evidence type="ECO:0000256" key="6">
    <source>
        <dbReference type="ARBA" id="ARBA00023235"/>
    </source>
</evidence>
<keyword evidence="4" id="KW-0677">Repeat</keyword>
<protein>
    <recommendedName>
        <fullName evidence="3">peptidylprolyl isomerase</fullName>
        <ecNumber evidence="3">5.2.1.8</ecNumber>
    </recommendedName>
    <alternativeName>
        <fullName evidence="8">70 kDa peptidyl-prolyl isomerase</fullName>
    </alternativeName>
    <alternativeName>
        <fullName evidence="7">Rotamase</fullName>
    </alternativeName>
</protein>
<keyword evidence="11" id="KW-1185">Reference proteome</keyword>
<evidence type="ECO:0000256" key="1">
    <source>
        <dbReference type="ARBA" id="ARBA00000971"/>
    </source>
</evidence>
<dbReference type="Proteomes" id="UP001604336">
    <property type="component" value="Unassembled WGS sequence"/>
</dbReference>
<keyword evidence="5 9" id="KW-0802">TPR repeat</keyword>
<comment type="caution">
    <text evidence="10">The sequence shown here is derived from an EMBL/GenBank/DDBJ whole genome shotgun (WGS) entry which is preliminary data.</text>
</comment>
<evidence type="ECO:0000256" key="9">
    <source>
        <dbReference type="PROSITE-ProRule" id="PRU00339"/>
    </source>
</evidence>
<sequence>MGNLERIEAAVRKKEEGNQLFKIVKYQRAGKKYDKAAEYVSEDVVFTDDDQKLVKTLRLSCWLNGAACSLKLNDFQEVIKLCSKVLDVESCNVKALYRRAQAYMKVAELHLAELDIKKALEVDPQNREVKSIQKNLKKLLAESNRRDAKLYTAMFSRMTNDASNAAKRLKTAED</sequence>
<dbReference type="GO" id="GO:0003755">
    <property type="term" value="F:peptidyl-prolyl cis-trans isomerase activity"/>
    <property type="evidence" value="ECO:0007669"/>
    <property type="project" value="UniProtKB-EC"/>
</dbReference>
<reference evidence="11" key="1">
    <citation type="submission" date="2024-07" db="EMBL/GenBank/DDBJ databases">
        <title>Two chromosome-level genome assemblies of Korean endemic species Abeliophyllum distichum and Forsythia ovata (Oleaceae).</title>
        <authorList>
            <person name="Jang H."/>
        </authorList>
    </citation>
    <scope>NUCLEOTIDE SEQUENCE [LARGE SCALE GENOMIC DNA]</scope>
</reference>
<dbReference type="PANTHER" id="PTHR11242:SF16">
    <property type="entry name" value="ISOMERASE, PUTATIVE-RELATED"/>
    <property type="match status" value="1"/>
</dbReference>
<dbReference type="InterPro" id="IPR019734">
    <property type="entry name" value="TPR_rpt"/>
</dbReference>
<dbReference type="PROSITE" id="PS50005">
    <property type="entry name" value="TPR"/>
    <property type="match status" value="1"/>
</dbReference>
<comment type="similarity">
    <text evidence="2">Belongs to the FKBP-type PPIase family.</text>
</comment>
<dbReference type="SMART" id="SM00028">
    <property type="entry name" value="TPR"/>
    <property type="match status" value="2"/>
</dbReference>
<dbReference type="InterPro" id="IPR011990">
    <property type="entry name" value="TPR-like_helical_dom_sf"/>
</dbReference>
<organism evidence="10 11">
    <name type="scientific">Abeliophyllum distichum</name>
    <dbReference type="NCBI Taxonomy" id="126358"/>
    <lineage>
        <taxon>Eukaryota</taxon>
        <taxon>Viridiplantae</taxon>
        <taxon>Streptophyta</taxon>
        <taxon>Embryophyta</taxon>
        <taxon>Tracheophyta</taxon>
        <taxon>Spermatophyta</taxon>
        <taxon>Magnoliopsida</taxon>
        <taxon>eudicotyledons</taxon>
        <taxon>Gunneridae</taxon>
        <taxon>Pentapetalae</taxon>
        <taxon>asterids</taxon>
        <taxon>lamiids</taxon>
        <taxon>Lamiales</taxon>
        <taxon>Oleaceae</taxon>
        <taxon>Forsythieae</taxon>
        <taxon>Abeliophyllum</taxon>
    </lineage>
</organism>
<feature type="repeat" description="TPR" evidence="9">
    <location>
        <begin position="93"/>
        <end position="126"/>
    </location>
</feature>
<dbReference type="InterPro" id="IPR039663">
    <property type="entry name" value="AIP/AIPL1/TTC9"/>
</dbReference>
<evidence type="ECO:0000256" key="7">
    <source>
        <dbReference type="ARBA" id="ARBA00029569"/>
    </source>
</evidence>
<name>A0ABD1SZ26_9LAMI</name>
<dbReference type="AlphaFoldDB" id="A0ABD1SZ26"/>